<dbReference type="EMBL" id="MF479730">
    <property type="protein sequence ID" value="ASU00699.1"/>
    <property type="molecule type" value="Genomic_DNA"/>
</dbReference>
<evidence type="ECO:0000313" key="1">
    <source>
        <dbReference type="EMBL" id="ASU00699.1"/>
    </source>
</evidence>
<accession>A0A223LGS7</accession>
<dbReference type="GeneID" id="40089520"/>
<organism evidence="1 2">
    <name type="scientific">Aeromonas phage AS-gz</name>
    <dbReference type="NCBI Taxonomy" id="2026082"/>
    <lineage>
        <taxon>Viruses</taxon>
        <taxon>Duplodnaviria</taxon>
        <taxon>Heunggongvirae</taxon>
        <taxon>Uroviricota</taxon>
        <taxon>Caudoviricetes</taxon>
        <taxon>Pantevenvirales</taxon>
        <taxon>Straboviridae</taxon>
        <taxon>Tulanevirus</taxon>
        <taxon>Tulanevirus asgz</taxon>
    </lineage>
</organism>
<sequence length="91" mass="10410">MIEIYGIVSESHKCPACDYIVKRLEEDGIEYSIKTVLRDAKTDLGFEYQRDVIDELRQRIRQPKGSLELPKVFVNGIYIGGAKALLDYLDS</sequence>
<keyword evidence="2" id="KW-1185">Reference proteome</keyword>
<dbReference type="InterPro" id="IPR036249">
    <property type="entry name" value="Thioredoxin-like_sf"/>
</dbReference>
<dbReference type="RefSeq" id="YP_009613150.1">
    <property type="nucleotide sequence ID" value="NC_042019.1"/>
</dbReference>
<dbReference type="SUPFAM" id="SSF52833">
    <property type="entry name" value="Thioredoxin-like"/>
    <property type="match status" value="1"/>
</dbReference>
<name>A0A223LGS7_9CAUD</name>
<evidence type="ECO:0000313" key="2">
    <source>
        <dbReference type="Proteomes" id="UP000221110"/>
    </source>
</evidence>
<dbReference type="Proteomes" id="UP000221110">
    <property type="component" value="Segment"/>
</dbReference>
<dbReference type="PROSITE" id="PS51354">
    <property type="entry name" value="GLUTAREDOXIN_2"/>
    <property type="match status" value="1"/>
</dbReference>
<dbReference type="KEGG" id="vg:40089520"/>
<dbReference type="Gene3D" id="3.40.30.10">
    <property type="entry name" value="Glutaredoxin"/>
    <property type="match status" value="1"/>
</dbReference>
<proteinExistence type="predicted"/>
<protein>
    <submittedName>
        <fullName evidence="1">Glutaredoxin</fullName>
    </submittedName>
</protein>
<reference evidence="1 2" key="1">
    <citation type="submission" date="2017-07" db="EMBL/GenBank/DDBJ databases">
        <title>In vitro design and evaluation of phage cocktails against multidrug-resistant Aeromonas salmonicida.</title>
        <authorList>
            <person name="Chen L."/>
            <person name="Yuan S."/>
            <person name="Ma Y."/>
        </authorList>
    </citation>
    <scope>NUCLEOTIDE SEQUENCE [LARGE SCALE GENOMIC DNA]</scope>
</reference>